<keyword evidence="1" id="KW-0812">Transmembrane</keyword>
<evidence type="ECO:0000256" key="1">
    <source>
        <dbReference type="SAM" id="Phobius"/>
    </source>
</evidence>
<sequence length="331" mass="38777">MALAWVAQQTHERIFELASSFPDIIHRRSFSKLAYRIICSAAKFVTPDQEPYVKSSLGMFLQTRALVVYGALLTLVMGSLAISPRARLARRMEPAVFGGERELAGSEIFTRSNLEYMYAYPKESGLTLMEFHKRAGREMGVDPEDMDRFVNSFLRPYLKLEDKFQLQHLYLDHTGWLGTIDVDEDKRAKAFAELIARMKRTPDEELTKEISLRDYFVEKMSGKILTQEEDNDFLTWKLAQEWRSQYKDTPKLKIQIVLGTYMKWAEEDTKLKDNVYVLEYNKGFGQESKTIIKLVEGLKRSSWHWKIILRRMKRSVKKFINMVLRRTEEKA</sequence>
<keyword evidence="1" id="KW-1133">Transmembrane helix</keyword>
<protein>
    <submittedName>
        <fullName evidence="2">Uncharacterized protein</fullName>
    </submittedName>
</protein>
<reference evidence="3" key="2">
    <citation type="journal article" date="2018" name="BMC Genomics">
        <title>Genomic insights into host adaptation between the wheat stripe rust pathogen (Puccinia striiformis f. sp. tritici) and the barley stripe rust pathogen (Puccinia striiformis f. sp. hordei).</title>
        <authorList>
            <person name="Xia C."/>
            <person name="Wang M."/>
            <person name="Yin C."/>
            <person name="Cornejo O.E."/>
            <person name="Hulbert S.H."/>
            <person name="Chen X."/>
        </authorList>
    </citation>
    <scope>NUCLEOTIDE SEQUENCE [LARGE SCALE GENOMIC DNA]</scope>
    <source>
        <strain evidence="3">93TX-2</strain>
    </source>
</reference>
<comment type="caution">
    <text evidence="2">The sequence shown here is derived from an EMBL/GenBank/DDBJ whole genome shotgun (WGS) entry which is preliminary data.</text>
</comment>
<dbReference type="EMBL" id="PKSM01000472">
    <property type="protein sequence ID" value="POV94634.1"/>
    <property type="molecule type" value="Genomic_DNA"/>
</dbReference>
<reference evidence="2 3" key="1">
    <citation type="submission" date="2017-12" db="EMBL/GenBank/DDBJ databases">
        <title>Gene loss provides genomic basis for host adaptation in cereal stripe rust fungi.</title>
        <authorList>
            <person name="Xia C."/>
        </authorList>
    </citation>
    <scope>NUCLEOTIDE SEQUENCE [LARGE SCALE GENOMIC DNA]</scope>
    <source>
        <strain evidence="2 3">93TX-2</strain>
    </source>
</reference>
<dbReference type="VEuPathDB" id="FungiDB:PSHT_16091"/>
<name>A0A2S4UBV3_9BASI</name>
<evidence type="ECO:0000313" key="3">
    <source>
        <dbReference type="Proteomes" id="UP000238274"/>
    </source>
</evidence>
<dbReference type="AlphaFoldDB" id="A0A2S4UBV3"/>
<dbReference type="Proteomes" id="UP000238274">
    <property type="component" value="Unassembled WGS sequence"/>
</dbReference>
<reference evidence="3" key="3">
    <citation type="journal article" date="2018" name="Mol. Plant Microbe Interact.">
        <title>Genome sequence resources for the wheat stripe rust pathogen (Puccinia striiformis f. sp. tritici) and the barley stripe rust pathogen (Puccinia striiformis f. sp. hordei).</title>
        <authorList>
            <person name="Xia C."/>
            <person name="Wang M."/>
            <person name="Yin C."/>
            <person name="Cornejo O.E."/>
            <person name="Hulbert S.H."/>
            <person name="Chen X."/>
        </authorList>
    </citation>
    <scope>NUCLEOTIDE SEQUENCE [LARGE SCALE GENOMIC DNA]</scope>
    <source>
        <strain evidence="3">93TX-2</strain>
    </source>
</reference>
<feature type="transmembrane region" description="Helical" evidence="1">
    <location>
        <begin position="61"/>
        <end position="82"/>
    </location>
</feature>
<evidence type="ECO:0000313" key="2">
    <source>
        <dbReference type="EMBL" id="POV94634.1"/>
    </source>
</evidence>
<gene>
    <name evidence="2" type="ORF">PSHT_16091</name>
</gene>
<keyword evidence="1" id="KW-0472">Membrane</keyword>
<accession>A0A2S4UBV3</accession>
<proteinExistence type="predicted"/>
<dbReference type="VEuPathDB" id="FungiDB:PSTT_08454"/>
<organism evidence="2 3">
    <name type="scientific">Puccinia striiformis</name>
    <dbReference type="NCBI Taxonomy" id="27350"/>
    <lineage>
        <taxon>Eukaryota</taxon>
        <taxon>Fungi</taxon>
        <taxon>Dikarya</taxon>
        <taxon>Basidiomycota</taxon>
        <taxon>Pucciniomycotina</taxon>
        <taxon>Pucciniomycetes</taxon>
        <taxon>Pucciniales</taxon>
        <taxon>Pucciniaceae</taxon>
        <taxon>Puccinia</taxon>
    </lineage>
</organism>
<keyword evidence="3" id="KW-1185">Reference proteome</keyword>